<evidence type="ECO:0000313" key="5">
    <source>
        <dbReference type="Proteomes" id="UP001597090"/>
    </source>
</evidence>
<organism evidence="4 5">
    <name type="scientific">Lysobacter koreensis</name>
    <dbReference type="NCBI Taxonomy" id="266122"/>
    <lineage>
        <taxon>Bacteria</taxon>
        <taxon>Pseudomonadati</taxon>
        <taxon>Pseudomonadota</taxon>
        <taxon>Gammaproteobacteria</taxon>
        <taxon>Lysobacterales</taxon>
        <taxon>Lysobacteraceae</taxon>
        <taxon>Lysobacter</taxon>
    </lineage>
</organism>
<protein>
    <submittedName>
        <fullName evidence="4">Polysaccharide biosynthesis protein</fullName>
    </submittedName>
</protein>
<dbReference type="Proteomes" id="UP001597090">
    <property type="component" value="Unassembled WGS sequence"/>
</dbReference>
<evidence type="ECO:0000259" key="3">
    <source>
        <dbReference type="Pfam" id="PF02719"/>
    </source>
</evidence>
<dbReference type="Pfam" id="PF13727">
    <property type="entry name" value="CoA_binding_3"/>
    <property type="match status" value="1"/>
</dbReference>
<dbReference type="SUPFAM" id="SSF51735">
    <property type="entry name" value="NAD(P)-binding Rossmann-fold domains"/>
    <property type="match status" value="2"/>
</dbReference>
<name>A0ABW2YID1_9GAMM</name>
<sequence>MSPWRDRLRTAMPRLAVIAHDLAMVWVVWQGLHRLRFGVLPNPPHLPLWSTEVVLVLAAQGLVFWWVGLYRGLWRFASVPDLWNIFKACALGLFAIVLGLFLYNRLDLVSRSVLVLYPLVLMGLLGAPRLLYRAFKDSRMERSSKASVRILILGAGHAGEALVRDLRRFGTYQPVGFLDDAARLRGTKLQGVPVLGRVRDLAEIARETAAKLLVIAMPSADASALQTVVAACERTGLPFRMVPRLQDVLEGRSLPGELKEVAIEDLLGRKPVLPDWKAIRGWLGARSVLVTGAGGSIGSELCRQCARHGARRIALVEIDELALTTTEAALRRDFPDLEYIPVLGDCGDPAVIAHALRLAEPEAVFHAAAYKQVPLLEAQLREAVRNNVLSTHTVATACRDAGVGTFVLISTDKAVDPVNVLGATKRLAEMACQALADQRSTRFVTVRFGNVLDSAGSVVPLFREQIRNGGPVTVTDPEVTRFFMTIPEACQLILQASAIGTHEAIYTLDMGEAVPIRLLAEQMIRLAGKQPGRDIAVVYTGLRPGEKLHETLFHADERYRPTGHPKILQAEPREVAAQVIEHAIAQLREASARYDREALAEQLRAAVPEFQPVGQHPPMQASGTVVAFPARHARKI</sequence>
<keyword evidence="5" id="KW-1185">Reference proteome</keyword>
<feature type="transmembrane region" description="Helical" evidence="2">
    <location>
        <begin position="49"/>
        <end position="70"/>
    </location>
</feature>
<dbReference type="Pfam" id="PF02719">
    <property type="entry name" value="Polysacc_synt_2"/>
    <property type="match status" value="1"/>
</dbReference>
<keyword evidence="2" id="KW-1133">Transmembrane helix</keyword>
<dbReference type="CDD" id="cd05237">
    <property type="entry name" value="UDP_invert_4-6DH_SDR_e"/>
    <property type="match status" value="1"/>
</dbReference>
<dbReference type="Gene3D" id="3.40.50.720">
    <property type="entry name" value="NAD(P)-binding Rossmann-like Domain"/>
    <property type="match status" value="2"/>
</dbReference>
<evidence type="ECO:0000313" key="4">
    <source>
        <dbReference type="EMBL" id="MFD0738192.1"/>
    </source>
</evidence>
<proteinExistence type="inferred from homology"/>
<evidence type="ECO:0000256" key="1">
    <source>
        <dbReference type="ARBA" id="ARBA00007430"/>
    </source>
</evidence>
<dbReference type="PANTHER" id="PTHR43318">
    <property type="entry name" value="UDP-N-ACETYLGLUCOSAMINE 4,6-DEHYDRATASE"/>
    <property type="match status" value="1"/>
</dbReference>
<accession>A0ABW2YID1</accession>
<gene>
    <name evidence="4" type="ORF">ACFQZQ_02665</name>
</gene>
<evidence type="ECO:0000256" key="2">
    <source>
        <dbReference type="SAM" id="Phobius"/>
    </source>
</evidence>
<feature type="transmembrane region" description="Helical" evidence="2">
    <location>
        <begin position="82"/>
        <end position="103"/>
    </location>
</feature>
<keyword evidence="2" id="KW-0472">Membrane</keyword>
<dbReference type="InterPro" id="IPR051203">
    <property type="entry name" value="Polysaccharide_Synthase-Rel"/>
</dbReference>
<dbReference type="RefSeq" id="WP_386811128.1">
    <property type="nucleotide sequence ID" value="NZ_JBHTIH010000002.1"/>
</dbReference>
<feature type="transmembrane region" description="Helical" evidence="2">
    <location>
        <begin position="115"/>
        <end position="132"/>
    </location>
</feature>
<comment type="similarity">
    <text evidence="1">Belongs to the polysaccharide synthase family.</text>
</comment>
<keyword evidence="2" id="KW-0812">Transmembrane</keyword>
<feature type="domain" description="Polysaccharide biosynthesis protein CapD-like" evidence="3">
    <location>
        <begin position="288"/>
        <end position="571"/>
    </location>
</feature>
<dbReference type="EMBL" id="JBHTIH010000002">
    <property type="protein sequence ID" value="MFD0738192.1"/>
    <property type="molecule type" value="Genomic_DNA"/>
</dbReference>
<dbReference type="PANTHER" id="PTHR43318:SF1">
    <property type="entry name" value="POLYSACCHARIDE BIOSYNTHESIS PROTEIN EPSC-RELATED"/>
    <property type="match status" value="1"/>
</dbReference>
<dbReference type="InterPro" id="IPR036291">
    <property type="entry name" value="NAD(P)-bd_dom_sf"/>
</dbReference>
<feature type="transmembrane region" description="Helical" evidence="2">
    <location>
        <begin position="12"/>
        <end position="29"/>
    </location>
</feature>
<comment type="caution">
    <text evidence="4">The sequence shown here is derived from an EMBL/GenBank/DDBJ whole genome shotgun (WGS) entry which is preliminary data.</text>
</comment>
<dbReference type="InterPro" id="IPR003869">
    <property type="entry name" value="Polysac_CapD-like"/>
</dbReference>
<reference evidence="5" key="1">
    <citation type="journal article" date="2019" name="Int. J. Syst. Evol. Microbiol.">
        <title>The Global Catalogue of Microorganisms (GCM) 10K type strain sequencing project: providing services to taxonomists for standard genome sequencing and annotation.</title>
        <authorList>
            <consortium name="The Broad Institute Genomics Platform"/>
            <consortium name="The Broad Institute Genome Sequencing Center for Infectious Disease"/>
            <person name="Wu L."/>
            <person name="Ma J."/>
        </authorList>
    </citation>
    <scope>NUCLEOTIDE SEQUENCE [LARGE SCALE GENOMIC DNA]</scope>
    <source>
        <strain evidence="5">CCUG 55491</strain>
    </source>
</reference>